<dbReference type="EMBL" id="JANTQA010000026">
    <property type="protein sequence ID" value="KAJ3442550.1"/>
    <property type="molecule type" value="Genomic_DNA"/>
</dbReference>
<keyword evidence="3" id="KW-0479">Metal-binding</keyword>
<keyword evidence="1" id="KW-0433">Leucine-rich repeat</keyword>
<dbReference type="Gene3D" id="1.10.4080.10">
    <property type="entry name" value="ADP-ribosylation/Crystallin J1"/>
    <property type="match status" value="1"/>
</dbReference>
<dbReference type="GO" id="GO:0046872">
    <property type="term" value="F:metal ion binding"/>
    <property type="evidence" value="ECO:0007669"/>
    <property type="project" value="UniProtKB-KW"/>
</dbReference>
<evidence type="ECO:0000256" key="4">
    <source>
        <dbReference type="SAM" id="MobiDB-lite"/>
    </source>
</evidence>
<dbReference type="InterPro" id="IPR003591">
    <property type="entry name" value="Leu-rich_rpt_typical-subtyp"/>
</dbReference>
<feature type="compositionally biased region" description="Low complexity" evidence="4">
    <location>
        <begin position="416"/>
        <end position="427"/>
    </location>
</feature>
<name>A0AAV7ZML2_9EUKA</name>
<dbReference type="SMART" id="SM00369">
    <property type="entry name" value="LRR_TYP"/>
    <property type="match status" value="8"/>
</dbReference>
<dbReference type="SUPFAM" id="SSF101478">
    <property type="entry name" value="ADP-ribosylglycohydrolase"/>
    <property type="match status" value="1"/>
</dbReference>
<dbReference type="InterPro" id="IPR036705">
    <property type="entry name" value="Ribosyl_crysJ1_sf"/>
</dbReference>
<feature type="binding site" evidence="3">
    <location>
        <position position="780"/>
    </location>
    <ligand>
        <name>Mg(2+)</name>
        <dbReference type="ChEBI" id="CHEBI:18420"/>
        <label>1</label>
    </ligand>
</feature>
<evidence type="ECO:0000313" key="5">
    <source>
        <dbReference type="EMBL" id="KAJ3442550.1"/>
    </source>
</evidence>
<proteinExistence type="predicted"/>
<dbReference type="AlphaFoldDB" id="A0AAV7ZML2"/>
<dbReference type="InterPro" id="IPR032675">
    <property type="entry name" value="LRR_dom_sf"/>
</dbReference>
<dbReference type="PANTHER" id="PTHR16222:SF28">
    <property type="entry name" value="ADP-RIBOSYLGLYCOHYDROLASE"/>
    <property type="match status" value="1"/>
</dbReference>
<evidence type="ECO:0008006" key="7">
    <source>
        <dbReference type="Google" id="ProtNLM"/>
    </source>
</evidence>
<dbReference type="Pfam" id="PF03747">
    <property type="entry name" value="ADP_ribosyl_GH"/>
    <property type="match status" value="1"/>
</dbReference>
<dbReference type="Proteomes" id="UP001146793">
    <property type="component" value="Unassembled WGS sequence"/>
</dbReference>
<protein>
    <recommendedName>
        <fullName evidence="7">ADP-ribosylglycohydrolase</fullName>
    </recommendedName>
</protein>
<keyword evidence="3" id="KW-0460">Magnesium</keyword>
<accession>A0AAV7ZML2</accession>
<reference evidence="5" key="1">
    <citation type="submission" date="2022-08" db="EMBL/GenBank/DDBJ databases">
        <title>Novel sulphate-reducing endosymbionts in the free-living metamonad Anaeramoeba.</title>
        <authorList>
            <person name="Jerlstrom-Hultqvist J."/>
            <person name="Cepicka I."/>
            <person name="Gallot-Lavallee L."/>
            <person name="Salas-Leiva D."/>
            <person name="Curtis B.A."/>
            <person name="Zahonova K."/>
            <person name="Pipaliya S."/>
            <person name="Dacks J."/>
            <person name="Roger A.J."/>
        </authorList>
    </citation>
    <scope>NUCLEOTIDE SEQUENCE</scope>
    <source>
        <strain evidence="5">Busselton2</strain>
    </source>
</reference>
<dbReference type="SUPFAM" id="SSF52058">
    <property type="entry name" value="L domain-like"/>
    <property type="match status" value="1"/>
</dbReference>
<evidence type="ECO:0000313" key="6">
    <source>
        <dbReference type="Proteomes" id="UP001146793"/>
    </source>
</evidence>
<dbReference type="InterPro" id="IPR005502">
    <property type="entry name" value="Ribosyl_crysJ1"/>
</dbReference>
<evidence type="ECO:0000256" key="2">
    <source>
        <dbReference type="ARBA" id="ARBA00022737"/>
    </source>
</evidence>
<feature type="region of interest" description="Disordered" evidence="4">
    <location>
        <begin position="410"/>
        <end position="432"/>
    </location>
</feature>
<dbReference type="Pfam" id="PF13855">
    <property type="entry name" value="LRR_8"/>
    <property type="match status" value="1"/>
</dbReference>
<dbReference type="PANTHER" id="PTHR16222">
    <property type="entry name" value="ADP-RIBOSYLGLYCOHYDROLASE"/>
    <property type="match status" value="1"/>
</dbReference>
<feature type="binding site" evidence="3">
    <location>
        <position position="557"/>
    </location>
    <ligand>
        <name>Mg(2+)</name>
        <dbReference type="ChEBI" id="CHEBI:18420"/>
        <label>1</label>
    </ligand>
</feature>
<evidence type="ECO:0000256" key="3">
    <source>
        <dbReference type="PIRSR" id="PIRSR605502-1"/>
    </source>
</evidence>
<feature type="binding site" evidence="3">
    <location>
        <position position="559"/>
    </location>
    <ligand>
        <name>Mg(2+)</name>
        <dbReference type="ChEBI" id="CHEBI:18420"/>
        <label>1</label>
    </ligand>
</feature>
<keyword evidence="2" id="KW-0677">Repeat</keyword>
<dbReference type="PROSITE" id="PS51450">
    <property type="entry name" value="LRR"/>
    <property type="match status" value="2"/>
</dbReference>
<evidence type="ECO:0000256" key="1">
    <source>
        <dbReference type="ARBA" id="ARBA00022614"/>
    </source>
</evidence>
<gene>
    <name evidence="5" type="ORF">M0812_12287</name>
</gene>
<sequence>MGNQPKKKSLKQNDLLTTRIEKTRLENVLHLKIERQGKTLLPEEIIEDLISGIPTITLSLNYNHYRSFNLKKQVSFESLKRMSLRRNRIHELPSKFSLFVPQLEELDVSYNRLYKLGGCLNPPLKKISFIYANHNNIGKITSDLCKNKNLSYLDIHVNPIREVPKSIAMLSLLKSLNISSCKITKISKKVGMLYRLGTLRLNNNRLKKFNVDLSQMTELSHLDLSSNRFEEFPTEIFTGTRLEFLDLSRNNISTIPDQIESLKNLHSLNLNSTLINNLPNEIVELKTLLRISARFTKIGPEPPKILFKIRSLQVLDLTGCELTKLTKKFNGKTFPSLEELFLAYNKLTVIPKEIKTLRKPLSKLWLIGNPLKNDEEKKIADLSQQALICKIFDVKAKKKKSIFEHQLLNNKRNTNENESSDNNNNDENINENKEINEMMEVDLLSDSEEDNVNNNSNISNSNNNKKKNNVIQEQIIQISNEKSVIKIPRGVSMLSTLALKDKIKGTIIGCCIGDAFALATYGMTKREAAEKYQFGAFYYENIITDNLRSRWENGDWTDDADQMILIILSILDNQGLIKPRNFASKLFNWSKNGFSELNDPDNYNVPLGATLSKTLRNPDFLKNPHKISKKVYEELKPKSAGNGAIMRTAILGIPHFYDLDKVREQTIDICRVTHYDPRCSMSCLVITYIIAYLCQGESNINKIIQHSIEKATFGITKEKYIQELKKYCNATTWSDLELDDSITSRYTFKAMGSGILSLKKLQQNEEWDQILTEVIFQGGDTNANGAISGALIGCAIGFSGFRESHLLNMPHLKWLELLVERLFQLMF</sequence>
<dbReference type="Gene3D" id="3.80.10.10">
    <property type="entry name" value="Ribonuclease Inhibitor"/>
    <property type="match status" value="2"/>
</dbReference>
<comment type="cofactor">
    <cofactor evidence="3">
        <name>Mg(2+)</name>
        <dbReference type="ChEBI" id="CHEBI:18420"/>
    </cofactor>
    <text evidence="3">Binds 2 magnesium ions per subunit.</text>
</comment>
<feature type="binding site" evidence="3">
    <location>
        <position position="558"/>
    </location>
    <ligand>
        <name>Mg(2+)</name>
        <dbReference type="ChEBI" id="CHEBI:18420"/>
        <label>1</label>
    </ligand>
</feature>
<dbReference type="InterPro" id="IPR050792">
    <property type="entry name" value="ADP-ribosylglycohydrolase"/>
</dbReference>
<comment type="caution">
    <text evidence="5">The sequence shown here is derived from an EMBL/GenBank/DDBJ whole genome shotgun (WGS) entry which is preliminary data.</text>
</comment>
<organism evidence="5 6">
    <name type="scientific">Anaeramoeba flamelloides</name>
    <dbReference type="NCBI Taxonomy" id="1746091"/>
    <lineage>
        <taxon>Eukaryota</taxon>
        <taxon>Metamonada</taxon>
        <taxon>Anaeramoebidae</taxon>
        <taxon>Anaeramoeba</taxon>
    </lineage>
</organism>
<dbReference type="InterPro" id="IPR001611">
    <property type="entry name" value="Leu-rich_rpt"/>
</dbReference>